<feature type="active site" description="Nucleophile" evidence="11">
    <location>
        <position position="290"/>
    </location>
</feature>
<keyword evidence="11" id="KW-0028">Amino-acid biosynthesis</keyword>
<feature type="binding site" evidence="11">
    <location>
        <position position="294"/>
    </location>
    <ligand>
        <name>L-glutamine</name>
        <dbReference type="ChEBI" id="CHEBI:58359"/>
    </ligand>
</feature>
<dbReference type="InterPro" id="IPR002474">
    <property type="entry name" value="CarbamoylP_synth_ssu_N"/>
</dbReference>
<feature type="binding site" evidence="11">
    <location>
        <position position="334"/>
    </location>
    <ligand>
        <name>L-glutamine</name>
        <dbReference type="ChEBI" id="CHEBI:58359"/>
    </ligand>
</feature>
<sequence length="404" mass="43275">MTETAKPTASERPIFPERPEGATAALVLADGTVFWGRGAGAAVIRVGEVCFNTAMTGYQEIMTDPSYAGQIVTFTFPHIGNVGANMEDIETMTPSACGAVLRAEITEPSNFRAASNLDGWLKAHDLPAIAGIDTRALTRRIRDQGAPNGALQHAPDGAIDLEALWRMARDWPGLEGMDLAKGVSCTQPYDWTETAWTLGQGYGEMDAGTARFHIVAVDYGIKRNILRNLATLGCKVTVLPATATAEDVLRRKPDGVFLSNGPGDPAATGEYAVPMIKAVVAAGIPIFGICLGHQMLALALGARTAKMHLGHHGANHPIKDLTTGKVEITSQNHGFVVVRESLPDAVEETHFSLFDKSLAGIRVTGKPIFSVQYHPEASPGPRDSHYLFKRFVEMIEAHKAEAVA</sequence>
<dbReference type="Proteomes" id="UP000672602">
    <property type="component" value="Unassembled WGS sequence"/>
</dbReference>
<keyword evidence="8 11" id="KW-0665">Pyrimidine biosynthesis</keyword>
<reference evidence="13" key="1">
    <citation type="submission" date="2021-04" db="EMBL/GenBank/DDBJ databases">
        <authorList>
            <person name="Zhang D.-C."/>
        </authorList>
    </citation>
    <scope>NUCLEOTIDE SEQUENCE</scope>
    <source>
        <strain evidence="13">CGMCC 1.15697</strain>
    </source>
</reference>
<feature type="binding site" evidence="11">
    <location>
        <position position="335"/>
    </location>
    <ligand>
        <name>L-glutamine</name>
        <dbReference type="ChEBI" id="CHEBI:58359"/>
    </ligand>
</feature>
<dbReference type="Pfam" id="PF00117">
    <property type="entry name" value="GATase"/>
    <property type="match status" value="1"/>
</dbReference>
<protein>
    <recommendedName>
        <fullName evidence="11">Carbamoyl phosphate synthase small chain</fullName>
        <ecNumber evidence="11">6.3.5.5</ecNumber>
    </recommendedName>
    <alternativeName>
        <fullName evidence="11">Carbamoyl phosphate synthetase glutamine chain</fullName>
    </alternativeName>
</protein>
<keyword evidence="6 11" id="KW-0067">ATP-binding</keyword>
<keyword evidence="14" id="KW-1185">Reference proteome</keyword>
<dbReference type="EMBL" id="JAGMWN010000002">
    <property type="protein sequence ID" value="MBP5856590.1"/>
    <property type="molecule type" value="Genomic_DNA"/>
</dbReference>
<dbReference type="NCBIfam" id="NF009475">
    <property type="entry name" value="PRK12838.1"/>
    <property type="match status" value="1"/>
</dbReference>
<dbReference type="HAMAP" id="MF_01209">
    <property type="entry name" value="CPSase_S_chain"/>
    <property type="match status" value="1"/>
</dbReference>
<dbReference type="UniPathway" id="UPA00068">
    <property type="reaction ID" value="UER00171"/>
</dbReference>
<dbReference type="NCBIfam" id="TIGR01368">
    <property type="entry name" value="CPSaseIIsmall"/>
    <property type="match status" value="1"/>
</dbReference>
<keyword evidence="5 11" id="KW-0547">Nucleotide-binding</keyword>
<dbReference type="GO" id="GO:0044205">
    <property type="term" value="P:'de novo' UMP biosynthetic process"/>
    <property type="evidence" value="ECO:0007669"/>
    <property type="project" value="UniProtKB-UniRule"/>
</dbReference>
<feature type="region of interest" description="CPSase" evidence="11">
    <location>
        <begin position="1"/>
        <end position="212"/>
    </location>
</feature>
<keyword evidence="11" id="KW-0055">Arginine biosynthesis</keyword>
<evidence type="ECO:0000259" key="12">
    <source>
        <dbReference type="SMART" id="SM01097"/>
    </source>
</evidence>
<dbReference type="PROSITE" id="PS51273">
    <property type="entry name" value="GATASE_TYPE_1"/>
    <property type="match status" value="1"/>
</dbReference>
<feature type="binding site" evidence="11">
    <location>
        <position position="263"/>
    </location>
    <ligand>
        <name>L-glutamine</name>
        <dbReference type="ChEBI" id="CHEBI:58359"/>
    </ligand>
</feature>
<evidence type="ECO:0000256" key="5">
    <source>
        <dbReference type="ARBA" id="ARBA00022741"/>
    </source>
</evidence>
<dbReference type="GO" id="GO:0006207">
    <property type="term" value="P:'de novo' pyrimidine nucleobase biosynthetic process"/>
    <property type="evidence" value="ECO:0007669"/>
    <property type="project" value="InterPro"/>
</dbReference>
<comment type="pathway">
    <text evidence="2 11">Amino-acid biosynthesis; L-arginine biosynthesis; carbamoyl phosphate from bicarbonate: step 1/1.</text>
</comment>
<dbReference type="GO" id="GO:0004088">
    <property type="term" value="F:carbamoyl-phosphate synthase (glutamine-hydrolyzing) activity"/>
    <property type="evidence" value="ECO:0007669"/>
    <property type="project" value="UniProtKB-UniRule"/>
</dbReference>
<dbReference type="SUPFAM" id="SSF52317">
    <property type="entry name" value="Class I glutamine amidotransferase-like"/>
    <property type="match status" value="1"/>
</dbReference>
<dbReference type="Gene3D" id="3.50.30.20">
    <property type="entry name" value="Carbamoyl-phosphate synthase small subunit, N-terminal domain"/>
    <property type="match status" value="1"/>
</dbReference>
<evidence type="ECO:0000256" key="2">
    <source>
        <dbReference type="ARBA" id="ARBA00005077"/>
    </source>
</evidence>
<dbReference type="InterPro" id="IPR050472">
    <property type="entry name" value="Anth_synth/Amidotransfase"/>
</dbReference>
<dbReference type="Pfam" id="PF00988">
    <property type="entry name" value="CPSase_sm_chain"/>
    <property type="match status" value="1"/>
</dbReference>
<gene>
    <name evidence="11 13" type="primary">carA</name>
    <name evidence="13" type="ORF">KAJ83_06195</name>
</gene>
<feature type="binding site" evidence="11">
    <location>
        <position position="66"/>
    </location>
    <ligand>
        <name>L-glutamine</name>
        <dbReference type="ChEBI" id="CHEBI:58359"/>
    </ligand>
</feature>
<dbReference type="InterPro" id="IPR036480">
    <property type="entry name" value="CarbP_synth_ssu_N_sf"/>
</dbReference>
<feature type="binding site" evidence="11">
    <location>
        <position position="291"/>
    </location>
    <ligand>
        <name>L-glutamine</name>
        <dbReference type="ChEBI" id="CHEBI:58359"/>
    </ligand>
</feature>
<evidence type="ECO:0000256" key="11">
    <source>
        <dbReference type="HAMAP-Rule" id="MF_01209"/>
    </source>
</evidence>
<evidence type="ECO:0000313" key="14">
    <source>
        <dbReference type="Proteomes" id="UP000672602"/>
    </source>
</evidence>
<evidence type="ECO:0000256" key="9">
    <source>
        <dbReference type="ARBA" id="ARBA00048816"/>
    </source>
</evidence>
<dbReference type="CDD" id="cd01744">
    <property type="entry name" value="GATase1_CPSase"/>
    <property type="match status" value="1"/>
</dbReference>
<dbReference type="SUPFAM" id="SSF52021">
    <property type="entry name" value="Carbamoyl phosphate synthetase, small subunit N-terminal domain"/>
    <property type="match status" value="1"/>
</dbReference>
<dbReference type="GO" id="GO:0006541">
    <property type="term" value="P:glutamine metabolic process"/>
    <property type="evidence" value="ECO:0007669"/>
    <property type="project" value="InterPro"/>
</dbReference>
<feature type="binding site" evidence="11">
    <location>
        <position position="261"/>
    </location>
    <ligand>
        <name>L-glutamine</name>
        <dbReference type="ChEBI" id="CHEBI:58359"/>
    </ligand>
</feature>
<feature type="active site" evidence="11">
    <location>
        <position position="374"/>
    </location>
</feature>
<comment type="pathway">
    <text evidence="1 11">Pyrimidine metabolism; UMP biosynthesis via de novo pathway; (S)-dihydroorotate from bicarbonate: step 1/3.</text>
</comment>
<dbReference type="InterPro" id="IPR017926">
    <property type="entry name" value="GATASE"/>
</dbReference>
<evidence type="ECO:0000256" key="3">
    <source>
        <dbReference type="ARBA" id="ARBA00007800"/>
    </source>
</evidence>
<dbReference type="PRINTS" id="PR00099">
    <property type="entry name" value="CPSGATASE"/>
</dbReference>
<dbReference type="EC" id="6.3.5.5" evidence="11"/>
<comment type="similarity">
    <text evidence="3 11">Belongs to the CarA family.</text>
</comment>
<dbReference type="SMART" id="SM01097">
    <property type="entry name" value="CPSase_sm_chain"/>
    <property type="match status" value="1"/>
</dbReference>
<dbReference type="FunFam" id="3.50.30.20:FF:000001">
    <property type="entry name" value="Carbamoyl-phosphate synthase small chain"/>
    <property type="match status" value="1"/>
</dbReference>
<dbReference type="UniPathway" id="UPA00070">
    <property type="reaction ID" value="UER00115"/>
</dbReference>
<evidence type="ECO:0000256" key="7">
    <source>
        <dbReference type="ARBA" id="ARBA00022962"/>
    </source>
</evidence>
<dbReference type="AlphaFoldDB" id="A0A8J7V1Q6"/>
<feature type="domain" description="Carbamoyl-phosphate synthase small subunit N-terminal" evidence="12">
    <location>
        <begin position="22"/>
        <end position="152"/>
    </location>
</feature>
<evidence type="ECO:0000313" key="13">
    <source>
        <dbReference type="EMBL" id="MBP5856590.1"/>
    </source>
</evidence>
<feature type="binding site" evidence="11">
    <location>
        <position position="332"/>
    </location>
    <ligand>
        <name>L-glutamine</name>
        <dbReference type="ChEBI" id="CHEBI:58359"/>
    </ligand>
</feature>
<dbReference type="PANTHER" id="PTHR43418:SF7">
    <property type="entry name" value="CARBAMOYL-PHOSPHATE SYNTHASE SMALL CHAIN"/>
    <property type="match status" value="1"/>
</dbReference>
<dbReference type="RefSeq" id="WP_210681155.1">
    <property type="nucleotide sequence ID" value="NZ_JAGMWN010000002.1"/>
</dbReference>
<proteinExistence type="inferred from homology"/>
<feature type="active site" evidence="11">
    <location>
        <position position="376"/>
    </location>
</feature>
<dbReference type="Gene3D" id="3.40.50.880">
    <property type="match status" value="1"/>
</dbReference>
<accession>A0A8J7V1Q6</accession>
<comment type="catalytic activity">
    <reaction evidence="9 11">
        <text>hydrogencarbonate + L-glutamine + 2 ATP + H2O = carbamoyl phosphate + L-glutamate + 2 ADP + phosphate + 2 H(+)</text>
        <dbReference type="Rhea" id="RHEA:18633"/>
        <dbReference type="ChEBI" id="CHEBI:15377"/>
        <dbReference type="ChEBI" id="CHEBI:15378"/>
        <dbReference type="ChEBI" id="CHEBI:17544"/>
        <dbReference type="ChEBI" id="CHEBI:29985"/>
        <dbReference type="ChEBI" id="CHEBI:30616"/>
        <dbReference type="ChEBI" id="CHEBI:43474"/>
        <dbReference type="ChEBI" id="CHEBI:58228"/>
        <dbReference type="ChEBI" id="CHEBI:58359"/>
        <dbReference type="ChEBI" id="CHEBI:456216"/>
        <dbReference type="EC" id="6.3.5.5"/>
    </reaction>
</comment>
<dbReference type="InterPro" id="IPR029062">
    <property type="entry name" value="Class_I_gatase-like"/>
</dbReference>
<keyword evidence="4 11" id="KW-0436">Ligase</keyword>
<evidence type="ECO:0000256" key="10">
    <source>
        <dbReference type="ARBA" id="ARBA00049285"/>
    </source>
</evidence>
<comment type="subunit">
    <text evidence="11">Composed of two chains; the small (or glutamine) chain promotes the hydrolysis of glutamine to ammonia, which is used by the large (or ammonia) chain to synthesize carbamoyl phosphate. Tetramer of heterodimers (alpha,beta)4.</text>
</comment>
<dbReference type="InterPro" id="IPR006274">
    <property type="entry name" value="CarbamoylP_synth_ssu"/>
</dbReference>
<comment type="catalytic activity">
    <reaction evidence="10 11">
        <text>L-glutamine + H2O = L-glutamate + NH4(+)</text>
        <dbReference type="Rhea" id="RHEA:15889"/>
        <dbReference type="ChEBI" id="CHEBI:15377"/>
        <dbReference type="ChEBI" id="CHEBI:28938"/>
        <dbReference type="ChEBI" id="CHEBI:29985"/>
        <dbReference type="ChEBI" id="CHEBI:58359"/>
    </reaction>
</comment>
<evidence type="ECO:0000256" key="6">
    <source>
        <dbReference type="ARBA" id="ARBA00022840"/>
    </source>
</evidence>
<organism evidence="13 14">
    <name type="scientific">Marivibrio halodurans</name>
    <dbReference type="NCBI Taxonomy" id="2039722"/>
    <lineage>
        <taxon>Bacteria</taxon>
        <taxon>Pseudomonadati</taxon>
        <taxon>Pseudomonadota</taxon>
        <taxon>Alphaproteobacteria</taxon>
        <taxon>Rhodospirillales</taxon>
        <taxon>Rhodospirillaceae</taxon>
        <taxon>Marivibrio</taxon>
    </lineage>
</organism>
<dbReference type="PANTHER" id="PTHR43418">
    <property type="entry name" value="MULTIFUNCTIONAL TRYPTOPHAN BIOSYNTHESIS PROTEIN-RELATED"/>
    <property type="match status" value="1"/>
</dbReference>
<dbReference type="PRINTS" id="PR00096">
    <property type="entry name" value="GATASE"/>
</dbReference>
<dbReference type="PRINTS" id="PR00097">
    <property type="entry name" value="ANTSNTHASEII"/>
</dbReference>
<name>A0A8J7V1Q6_9PROT</name>
<evidence type="ECO:0000256" key="4">
    <source>
        <dbReference type="ARBA" id="ARBA00022598"/>
    </source>
</evidence>
<dbReference type="GO" id="GO:0005524">
    <property type="term" value="F:ATP binding"/>
    <property type="evidence" value="ECO:0007669"/>
    <property type="project" value="UniProtKB-UniRule"/>
</dbReference>
<evidence type="ECO:0000256" key="1">
    <source>
        <dbReference type="ARBA" id="ARBA00004812"/>
    </source>
</evidence>
<comment type="function">
    <text evidence="11">Small subunit of the glutamine-dependent carbamoyl phosphate synthetase (CPSase). CPSase catalyzes the formation of carbamoyl phosphate from the ammonia moiety of glutamine, carbonate, and phosphate donated by ATP, constituting the first step of 2 biosynthetic pathways, one leading to arginine and/or urea and the other to pyrimidine nucleotides. The small subunit (glutamine amidotransferase) binds and cleaves glutamine to supply the large subunit with the substrate ammonia.</text>
</comment>
<keyword evidence="7 11" id="KW-0315">Glutamine amidotransferase</keyword>
<evidence type="ECO:0000256" key="8">
    <source>
        <dbReference type="ARBA" id="ARBA00022975"/>
    </source>
</evidence>
<comment type="caution">
    <text evidence="13">The sequence shown here is derived from an EMBL/GenBank/DDBJ whole genome shotgun (WGS) entry which is preliminary data.</text>
</comment>
<dbReference type="InterPro" id="IPR035686">
    <property type="entry name" value="CPSase_GATase1"/>
</dbReference>
<dbReference type="GO" id="GO:0006526">
    <property type="term" value="P:L-arginine biosynthetic process"/>
    <property type="evidence" value="ECO:0007669"/>
    <property type="project" value="UniProtKB-UniRule"/>
</dbReference>